<dbReference type="GO" id="GO:0005576">
    <property type="term" value="C:extracellular region"/>
    <property type="evidence" value="ECO:0007669"/>
    <property type="project" value="InterPro"/>
</dbReference>
<dbReference type="GO" id="GO:0008061">
    <property type="term" value="F:chitin binding"/>
    <property type="evidence" value="ECO:0007669"/>
    <property type="project" value="UniProtKB-KW"/>
</dbReference>
<evidence type="ECO:0000256" key="1">
    <source>
        <dbReference type="ARBA" id="ARBA00022669"/>
    </source>
</evidence>
<organism evidence="7">
    <name type="scientific">Amblyomma maculatum</name>
    <name type="common">Gulf Coast tick</name>
    <dbReference type="NCBI Taxonomy" id="34609"/>
    <lineage>
        <taxon>Eukaryota</taxon>
        <taxon>Metazoa</taxon>
        <taxon>Ecdysozoa</taxon>
        <taxon>Arthropoda</taxon>
        <taxon>Chelicerata</taxon>
        <taxon>Arachnida</taxon>
        <taxon>Acari</taxon>
        <taxon>Parasitiformes</taxon>
        <taxon>Ixodida</taxon>
        <taxon>Ixodoidea</taxon>
        <taxon>Ixodidae</taxon>
        <taxon>Amblyomminae</taxon>
        <taxon>Amblyomma</taxon>
    </lineage>
</organism>
<dbReference type="PROSITE" id="PS50940">
    <property type="entry name" value="CHIT_BIND_II"/>
    <property type="match status" value="2"/>
</dbReference>
<accession>G3MIL0</accession>
<dbReference type="PANTHER" id="PTHR23301">
    <property type="entry name" value="CHITIN BINDING PERITROPHIN-A"/>
    <property type="match status" value="1"/>
</dbReference>
<dbReference type="InterPro" id="IPR036508">
    <property type="entry name" value="Chitin-bd_dom_sf"/>
</dbReference>
<dbReference type="PANTHER" id="PTHR23301:SF0">
    <property type="entry name" value="CHITIN-BINDING TYPE-2 DOMAIN-CONTAINING PROTEIN-RELATED"/>
    <property type="match status" value="1"/>
</dbReference>
<evidence type="ECO:0000256" key="5">
    <source>
        <dbReference type="ARBA" id="ARBA00023180"/>
    </source>
</evidence>
<evidence type="ECO:0000256" key="3">
    <source>
        <dbReference type="ARBA" id="ARBA00022737"/>
    </source>
</evidence>
<keyword evidence="2" id="KW-0732">Signal</keyword>
<feature type="domain" description="Chitin-binding type-2" evidence="6">
    <location>
        <begin position="110"/>
        <end position="169"/>
    </location>
</feature>
<keyword evidence="5" id="KW-0325">Glycoprotein</keyword>
<keyword evidence="4" id="KW-1015">Disulfide bond</keyword>
<proteinExistence type="evidence at transcript level"/>
<dbReference type="SUPFAM" id="SSF57625">
    <property type="entry name" value="Invertebrate chitin-binding proteins"/>
    <property type="match status" value="2"/>
</dbReference>
<dbReference type="SMART" id="SM00494">
    <property type="entry name" value="ChtBD2"/>
    <property type="match status" value="2"/>
</dbReference>
<protein>
    <recommendedName>
        <fullName evidence="6">Chitin-binding type-2 domain-containing protein</fullName>
    </recommendedName>
</protein>
<evidence type="ECO:0000256" key="2">
    <source>
        <dbReference type="ARBA" id="ARBA00022729"/>
    </source>
</evidence>
<feature type="non-terminal residue" evidence="7">
    <location>
        <position position="1"/>
    </location>
</feature>
<dbReference type="AlphaFoldDB" id="G3MIL0"/>
<sequence length="188" mass="20757">REPHSGRPVLSWESHRTLLASGMGPAACSFLLGCVWLVGAAEFRCPSSNGYFPDPEQCDMYYECRRGVAKQKLCADGMAFHDGNPLYGRCDYISNVDCSRRPYLQEAKSTRKCPRANGFFPHVDHPRVCKEFYSCNNGKASTLSCQKGLAFDPEVGGCAWAARVPGCEHEAVEVSVEGAKDQSYTEEN</sequence>
<dbReference type="Pfam" id="PF01607">
    <property type="entry name" value="CBM_14"/>
    <property type="match status" value="2"/>
</dbReference>
<name>G3MIL0_AMBMU</name>
<dbReference type="EMBL" id="JO841711">
    <property type="protein sequence ID" value="AEO33328.1"/>
    <property type="molecule type" value="mRNA"/>
</dbReference>
<evidence type="ECO:0000313" key="7">
    <source>
        <dbReference type="EMBL" id="AEO33328.1"/>
    </source>
</evidence>
<keyword evidence="1" id="KW-0147">Chitin-binding</keyword>
<dbReference type="Gene3D" id="2.170.140.10">
    <property type="entry name" value="Chitin binding domain"/>
    <property type="match status" value="2"/>
</dbReference>
<evidence type="ECO:0000259" key="6">
    <source>
        <dbReference type="PROSITE" id="PS50940"/>
    </source>
</evidence>
<dbReference type="InterPro" id="IPR002557">
    <property type="entry name" value="Chitin-bd_dom"/>
</dbReference>
<keyword evidence="3" id="KW-0677">Repeat</keyword>
<feature type="domain" description="Chitin-binding type-2" evidence="6">
    <location>
        <begin position="42"/>
        <end position="100"/>
    </location>
</feature>
<dbReference type="InterPro" id="IPR051940">
    <property type="entry name" value="Chitin_bind-dev_reg"/>
</dbReference>
<evidence type="ECO:0000256" key="4">
    <source>
        <dbReference type="ARBA" id="ARBA00023157"/>
    </source>
</evidence>
<reference evidence="7" key="1">
    <citation type="journal article" date="2011" name="PLoS ONE">
        <title>A deep insight into the sialotranscriptome of the gulf coast tick, Amblyomma maculatum.</title>
        <authorList>
            <person name="Karim S."/>
            <person name="Singh P."/>
            <person name="Ribeiro J.M."/>
        </authorList>
    </citation>
    <scope>NUCLEOTIDE SEQUENCE</scope>
    <source>
        <tissue evidence="7">Salivary gland</tissue>
    </source>
</reference>